<protein>
    <submittedName>
        <fullName evidence="2">Uncharacterized protein</fullName>
    </submittedName>
</protein>
<dbReference type="KEGG" id="rad:CO657_35575"/>
<dbReference type="AlphaFoldDB" id="A0AAE5WV64"/>
<evidence type="ECO:0000313" key="3">
    <source>
        <dbReference type="Proteomes" id="UP000220927"/>
    </source>
</evidence>
<dbReference type="EMBL" id="CP035002">
    <property type="protein sequence ID" value="QAS83106.1"/>
    <property type="molecule type" value="Genomic_DNA"/>
</dbReference>
<gene>
    <name evidence="2" type="ORF">CO657_35575</name>
</gene>
<accession>A0AAE5WV64</accession>
<organism evidence="2 3">
    <name type="scientific">Rhizobium acidisoli</name>
    <dbReference type="NCBI Taxonomy" id="1538158"/>
    <lineage>
        <taxon>Bacteria</taxon>
        <taxon>Pseudomonadati</taxon>
        <taxon>Pseudomonadota</taxon>
        <taxon>Alphaproteobacteria</taxon>
        <taxon>Hyphomicrobiales</taxon>
        <taxon>Rhizobiaceae</taxon>
        <taxon>Rhizobium/Agrobacterium group</taxon>
        <taxon>Rhizobium</taxon>
    </lineage>
</organism>
<proteinExistence type="predicted"/>
<feature type="region of interest" description="Disordered" evidence="1">
    <location>
        <begin position="52"/>
        <end position="73"/>
    </location>
</feature>
<evidence type="ECO:0000313" key="2">
    <source>
        <dbReference type="EMBL" id="QAS83106.1"/>
    </source>
</evidence>
<reference evidence="2 3" key="1">
    <citation type="submission" date="2019-01" db="EMBL/GenBank/DDBJ databases">
        <title>Genomic insights into the origins and evolution of symbiotic genes in the Phaseolus vulgaris microsymbionts.</title>
        <authorList>
            <person name="Tong W."/>
        </authorList>
    </citation>
    <scope>NUCLEOTIDE SEQUENCE [LARGE SCALE GENOMIC DNA]</scope>
    <source>
        <strain evidence="2 3">FH23</strain>
        <plasmid evidence="3">prapfh23d</plasmid>
    </source>
</reference>
<dbReference type="Proteomes" id="UP000220927">
    <property type="component" value="Plasmid pRapFH23d"/>
</dbReference>
<name>A0AAE5WV64_9HYPH</name>
<keyword evidence="2" id="KW-0614">Plasmid</keyword>
<sequence length="73" mass="8068">MNRRAKISTGTNARPRDETIAESGPGIPDDSGRLVELTDAEIKRVEASLLLGRRDEPKDELDEQIELPQRGSP</sequence>
<dbReference type="RefSeq" id="WP_054184952.1">
    <property type="nucleotide sequence ID" value="NZ_CP035002.1"/>
</dbReference>
<feature type="region of interest" description="Disordered" evidence="1">
    <location>
        <begin position="1"/>
        <end position="34"/>
    </location>
</feature>
<geneLocation type="plasmid" evidence="3">
    <name>prapfh23d</name>
</geneLocation>
<evidence type="ECO:0000256" key="1">
    <source>
        <dbReference type="SAM" id="MobiDB-lite"/>
    </source>
</evidence>
<keyword evidence="3" id="KW-1185">Reference proteome</keyword>